<evidence type="ECO:0000313" key="1">
    <source>
        <dbReference type="EMBL" id="KKL60462.1"/>
    </source>
</evidence>
<accession>A0A0F9GBA9</accession>
<proteinExistence type="predicted"/>
<organism evidence="1">
    <name type="scientific">marine sediment metagenome</name>
    <dbReference type="NCBI Taxonomy" id="412755"/>
    <lineage>
        <taxon>unclassified sequences</taxon>
        <taxon>metagenomes</taxon>
        <taxon>ecological metagenomes</taxon>
    </lineage>
</organism>
<comment type="caution">
    <text evidence="1">The sequence shown here is derived from an EMBL/GenBank/DDBJ whole genome shotgun (WGS) entry which is preliminary data.</text>
</comment>
<sequence>MIFLVKLRILALNHLKTIDDTTRTFVIEAPNRSACEVKIDHLIGSFMLPYKNIVQVLSIKQVLLNPMGIGEIT</sequence>
<name>A0A0F9GBA9_9ZZZZ</name>
<gene>
    <name evidence="1" type="ORF">LCGC14_2205020</name>
</gene>
<dbReference type="EMBL" id="LAZR01029138">
    <property type="protein sequence ID" value="KKL60462.1"/>
    <property type="molecule type" value="Genomic_DNA"/>
</dbReference>
<protein>
    <submittedName>
        <fullName evidence="1">Uncharacterized protein</fullName>
    </submittedName>
</protein>
<dbReference type="AlphaFoldDB" id="A0A0F9GBA9"/>
<reference evidence="1" key="1">
    <citation type="journal article" date="2015" name="Nature">
        <title>Complex archaea that bridge the gap between prokaryotes and eukaryotes.</title>
        <authorList>
            <person name="Spang A."/>
            <person name="Saw J.H."/>
            <person name="Jorgensen S.L."/>
            <person name="Zaremba-Niedzwiedzka K."/>
            <person name="Martijn J."/>
            <person name="Lind A.E."/>
            <person name="van Eijk R."/>
            <person name="Schleper C."/>
            <person name="Guy L."/>
            <person name="Ettema T.J."/>
        </authorList>
    </citation>
    <scope>NUCLEOTIDE SEQUENCE</scope>
</reference>